<dbReference type="InterPro" id="IPR011460">
    <property type="entry name" value="Lcl_C"/>
</dbReference>
<dbReference type="Pfam" id="PF07603">
    <property type="entry name" value="Lcl_C"/>
    <property type="match status" value="1"/>
</dbReference>
<dbReference type="Proteomes" id="UP001057998">
    <property type="component" value="Chromosome 1"/>
</dbReference>
<dbReference type="EMBL" id="CP101508">
    <property type="protein sequence ID" value="UTV28129.1"/>
    <property type="molecule type" value="Genomic_DNA"/>
</dbReference>
<evidence type="ECO:0000313" key="4">
    <source>
        <dbReference type="Proteomes" id="UP001057998"/>
    </source>
</evidence>
<proteinExistence type="predicted"/>
<keyword evidence="1" id="KW-0732">Signal</keyword>
<feature type="domain" description="Lcl C-terminal" evidence="2">
    <location>
        <begin position="295"/>
        <end position="426"/>
    </location>
</feature>
<gene>
    <name evidence="3" type="ORF">NNL38_02105</name>
</gene>
<name>A0ABY5GFU3_9GAMM</name>
<dbReference type="PROSITE" id="PS51257">
    <property type="entry name" value="PROKAR_LIPOPROTEIN"/>
    <property type="match status" value="1"/>
</dbReference>
<protein>
    <submittedName>
        <fullName evidence="3">DUF1566 domain-containing protein</fullName>
    </submittedName>
</protein>
<evidence type="ECO:0000256" key="1">
    <source>
        <dbReference type="SAM" id="SignalP"/>
    </source>
</evidence>
<feature type="chain" id="PRO_5046486554" evidence="1">
    <location>
        <begin position="29"/>
        <end position="480"/>
    </location>
</feature>
<evidence type="ECO:0000313" key="3">
    <source>
        <dbReference type="EMBL" id="UTV28129.1"/>
    </source>
</evidence>
<keyword evidence="4" id="KW-1185">Reference proteome</keyword>
<evidence type="ECO:0000259" key="2">
    <source>
        <dbReference type="Pfam" id="PF07603"/>
    </source>
</evidence>
<accession>A0ABY5GFU3</accession>
<reference evidence="3" key="1">
    <citation type="submission" date="2022-07" db="EMBL/GenBank/DDBJ databases">
        <title>Genome sequencing of Photobacterium atrarenae GJH2-4.</title>
        <authorList>
            <person name="Park S.-J."/>
        </authorList>
    </citation>
    <scope>NUCLEOTIDE SEQUENCE</scope>
    <source>
        <strain evidence="3">GJH2-4</strain>
    </source>
</reference>
<organism evidence="3 4">
    <name type="scientific">Photobacterium atrarenae</name>
    <dbReference type="NCBI Taxonomy" id="865757"/>
    <lineage>
        <taxon>Bacteria</taxon>
        <taxon>Pseudomonadati</taxon>
        <taxon>Pseudomonadota</taxon>
        <taxon>Gammaproteobacteria</taxon>
        <taxon>Vibrionales</taxon>
        <taxon>Vibrionaceae</taxon>
        <taxon>Photobacterium</taxon>
    </lineage>
</organism>
<dbReference type="RefSeq" id="WP_255389385.1">
    <property type="nucleotide sequence ID" value="NZ_CP101508.1"/>
</dbReference>
<feature type="signal peptide" evidence="1">
    <location>
        <begin position="1"/>
        <end position="28"/>
    </location>
</feature>
<sequence length="480" mass="51912">MRKFQLAMLPVALTVALSGCNSSGTDSAADESSFLNYDVSGEVTSTAVQVPYTICADFNRDWQCGSDEPSLNADQYSFKLSSPDIRVQTSPLVVKASLSAVTKSGVNAEVLLAAPPARDTPHTQINGITTLVVGEMLTGSSKADAVAKVTANLKALGLSADIMRDSHQSELATMDQQVIRVLAALAERDVPYEQVVAGLAHGLKLYGQEILDGTLSSIQKNHIQELGRVEFKPLNDTGMKQHLNLAAGGMDTQADPDAPGQDASYGLDVSDGGFKLTKLDETGKPLAEDSTTWACVKDERTGLIWEVKADDPTSYRDKHRLFAYETETLKPHAEDLALASCQTDGVGVCTTQEYANKLNTSGYCGKTNWRVPTMNEQFDLLDFGETTTDETGNTYGLPVKYFNDQYIGHPDLAYGYYWSSTLLRTDPGYTSGKGIAHLTQMTVKDETGLGEITAFYALCEEGQKEDCDSPNALTLRMVAE</sequence>